<dbReference type="CTD" id="20320462"/>
<protein>
    <submittedName>
        <fullName evidence="2">Uncharacterized protein</fullName>
    </submittedName>
</protein>
<keyword evidence="3" id="KW-1185">Reference proteome</keyword>
<dbReference type="GeneID" id="20320462"/>
<dbReference type="RefSeq" id="XP_009169764.1">
    <property type="nucleotide sequence ID" value="XM_009171500.1"/>
</dbReference>
<feature type="compositionally biased region" description="Polar residues" evidence="1">
    <location>
        <begin position="32"/>
        <end position="44"/>
    </location>
</feature>
<organism evidence="2 3">
    <name type="scientific">Opisthorchis viverrini</name>
    <name type="common">Southeast Asian liver fluke</name>
    <dbReference type="NCBI Taxonomy" id="6198"/>
    <lineage>
        <taxon>Eukaryota</taxon>
        <taxon>Metazoa</taxon>
        <taxon>Spiralia</taxon>
        <taxon>Lophotrochozoa</taxon>
        <taxon>Platyhelminthes</taxon>
        <taxon>Trematoda</taxon>
        <taxon>Digenea</taxon>
        <taxon>Opisthorchiida</taxon>
        <taxon>Opisthorchiata</taxon>
        <taxon>Opisthorchiidae</taxon>
        <taxon>Opisthorchis</taxon>
    </lineage>
</organism>
<dbReference type="KEGG" id="ovi:T265_06280"/>
<evidence type="ECO:0000313" key="2">
    <source>
        <dbReference type="EMBL" id="KER26491.1"/>
    </source>
</evidence>
<accession>A0A074ZGT5</accession>
<gene>
    <name evidence="2" type="ORF">T265_06280</name>
</gene>
<sequence length="80" mass="9064">MIKICAHGPEQRRSHKRRRDADEKQVVDGFIKQTSPTTTKQIETNDVGAKRGEESGHNHIHDKFKLDFSNEHIAGKATLS</sequence>
<name>A0A074ZGT5_OPIVI</name>
<reference evidence="2 3" key="1">
    <citation type="submission" date="2013-11" db="EMBL/GenBank/DDBJ databases">
        <title>Opisthorchis viverrini - life in the bile duct.</title>
        <authorList>
            <person name="Young N.D."/>
            <person name="Nagarajan N."/>
            <person name="Lin S.J."/>
            <person name="Korhonen P.K."/>
            <person name="Jex A.R."/>
            <person name="Hall R.S."/>
            <person name="Safavi-Hemami H."/>
            <person name="Kaewkong W."/>
            <person name="Bertrand D."/>
            <person name="Gao S."/>
            <person name="Seet Q."/>
            <person name="Wongkham S."/>
            <person name="Teh B.T."/>
            <person name="Wongkham C."/>
            <person name="Intapan P.M."/>
            <person name="Maleewong W."/>
            <person name="Yang X."/>
            <person name="Hu M."/>
            <person name="Wang Z."/>
            <person name="Hofmann A."/>
            <person name="Sternberg P.W."/>
            <person name="Tan P."/>
            <person name="Wang J."/>
            <person name="Gasser R.B."/>
        </authorList>
    </citation>
    <scope>NUCLEOTIDE SEQUENCE [LARGE SCALE GENOMIC DNA]</scope>
</reference>
<evidence type="ECO:0000256" key="1">
    <source>
        <dbReference type="SAM" id="MobiDB-lite"/>
    </source>
</evidence>
<dbReference type="AlphaFoldDB" id="A0A074ZGT5"/>
<dbReference type="Proteomes" id="UP000054324">
    <property type="component" value="Unassembled WGS sequence"/>
</dbReference>
<dbReference type="EMBL" id="KL596746">
    <property type="protein sequence ID" value="KER26491.1"/>
    <property type="molecule type" value="Genomic_DNA"/>
</dbReference>
<feature type="compositionally biased region" description="Basic and acidic residues" evidence="1">
    <location>
        <begin position="48"/>
        <end position="57"/>
    </location>
</feature>
<proteinExistence type="predicted"/>
<evidence type="ECO:0000313" key="3">
    <source>
        <dbReference type="Proteomes" id="UP000054324"/>
    </source>
</evidence>
<feature type="region of interest" description="Disordered" evidence="1">
    <location>
        <begin position="1"/>
        <end position="57"/>
    </location>
</feature>